<feature type="compositionally biased region" description="Basic and acidic residues" evidence="3">
    <location>
        <begin position="295"/>
        <end position="313"/>
    </location>
</feature>
<feature type="compositionally biased region" description="Polar residues" evidence="3">
    <location>
        <begin position="1"/>
        <end position="10"/>
    </location>
</feature>
<dbReference type="eggNOG" id="KOG4210">
    <property type="taxonomic scope" value="Eukaryota"/>
</dbReference>
<evidence type="ECO:0000256" key="3">
    <source>
        <dbReference type="SAM" id="MobiDB-lite"/>
    </source>
</evidence>
<dbReference type="STRING" id="336963.C4JWJ0"/>
<evidence type="ECO:0000256" key="2">
    <source>
        <dbReference type="PROSITE-ProRule" id="PRU00176"/>
    </source>
</evidence>
<proteinExistence type="predicted"/>
<gene>
    <name evidence="5" type="ORF">UREG_06932</name>
</gene>
<dbReference type="FunCoup" id="C4JWJ0">
    <property type="interactions" value="774"/>
</dbReference>
<dbReference type="SUPFAM" id="SSF54928">
    <property type="entry name" value="RNA-binding domain, RBD"/>
    <property type="match status" value="1"/>
</dbReference>
<feature type="compositionally biased region" description="Basic and acidic residues" evidence="3">
    <location>
        <begin position="49"/>
        <end position="71"/>
    </location>
</feature>
<dbReference type="Pfam" id="PF00076">
    <property type="entry name" value="RRM_1"/>
    <property type="match status" value="2"/>
</dbReference>
<dbReference type="EMBL" id="CH476618">
    <property type="protein sequence ID" value="EEP82067.1"/>
    <property type="molecule type" value="Genomic_DNA"/>
</dbReference>
<dbReference type="InterPro" id="IPR012677">
    <property type="entry name" value="Nucleotide-bd_a/b_plait_sf"/>
</dbReference>
<dbReference type="OMA" id="RVWVNQL"/>
<dbReference type="OrthoDB" id="1875751at2759"/>
<feature type="region of interest" description="Disordered" evidence="3">
    <location>
        <begin position="294"/>
        <end position="372"/>
    </location>
</feature>
<feature type="domain" description="RRM" evidence="4">
    <location>
        <begin position="74"/>
        <end position="161"/>
    </location>
</feature>
<evidence type="ECO:0000313" key="6">
    <source>
        <dbReference type="Proteomes" id="UP000002058"/>
    </source>
</evidence>
<dbReference type="Proteomes" id="UP000002058">
    <property type="component" value="Unassembled WGS sequence"/>
</dbReference>
<dbReference type="InParanoid" id="C4JWJ0"/>
<organism evidence="5 6">
    <name type="scientific">Uncinocarpus reesii (strain UAMH 1704)</name>
    <dbReference type="NCBI Taxonomy" id="336963"/>
    <lineage>
        <taxon>Eukaryota</taxon>
        <taxon>Fungi</taxon>
        <taxon>Dikarya</taxon>
        <taxon>Ascomycota</taxon>
        <taxon>Pezizomycotina</taxon>
        <taxon>Eurotiomycetes</taxon>
        <taxon>Eurotiomycetidae</taxon>
        <taxon>Onygenales</taxon>
        <taxon>Onygenaceae</taxon>
        <taxon>Uncinocarpus</taxon>
    </lineage>
</organism>
<dbReference type="SMART" id="SM00360">
    <property type="entry name" value="RRM"/>
    <property type="match status" value="2"/>
</dbReference>
<evidence type="ECO:0000256" key="1">
    <source>
        <dbReference type="ARBA" id="ARBA00022884"/>
    </source>
</evidence>
<accession>C4JWJ0</accession>
<dbReference type="HOGENOM" id="CLU_027451_1_1_1"/>
<dbReference type="RefSeq" id="XP_002583965.1">
    <property type="nucleotide sequence ID" value="XM_002583919.1"/>
</dbReference>
<feature type="region of interest" description="Disordered" evidence="3">
    <location>
        <begin position="248"/>
        <end position="267"/>
    </location>
</feature>
<reference evidence="6" key="1">
    <citation type="journal article" date="2009" name="Genome Res.">
        <title>Comparative genomic analyses of the human fungal pathogens Coccidioides and their relatives.</title>
        <authorList>
            <person name="Sharpton T.J."/>
            <person name="Stajich J.E."/>
            <person name="Rounsley S.D."/>
            <person name="Gardner M.J."/>
            <person name="Wortman J.R."/>
            <person name="Jordar V.S."/>
            <person name="Maiti R."/>
            <person name="Kodira C.D."/>
            <person name="Neafsey D.E."/>
            <person name="Zeng Q."/>
            <person name="Hung C.-Y."/>
            <person name="McMahan C."/>
            <person name="Muszewska A."/>
            <person name="Grynberg M."/>
            <person name="Mandel M.A."/>
            <person name="Kellner E.M."/>
            <person name="Barker B.M."/>
            <person name="Galgiani J.N."/>
            <person name="Orbach M.J."/>
            <person name="Kirkland T.N."/>
            <person name="Cole G.T."/>
            <person name="Henn M.R."/>
            <person name="Birren B.W."/>
            <person name="Taylor J.W."/>
        </authorList>
    </citation>
    <scope>NUCLEOTIDE SEQUENCE [LARGE SCALE GENOMIC DNA]</scope>
    <source>
        <strain evidence="6">UAMH 1704</strain>
    </source>
</reference>
<feature type="compositionally biased region" description="Basic residues" evidence="3">
    <location>
        <begin position="34"/>
        <end position="43"/>
    </location>
</feature>
<dbReference type="Gene3D" id="3.30.70.330">
    <property type="match status" value="2"/>
</dbReference>
<feature type="domain" description="RRM" evidence="4">
    <location>
        <begin position="182"/>
        <end position="286"/>
    </location>
</feature>
<dbReference type="InterPro" id="IPR050502">
    <property type="entry name" value="Euk_RNA-bind_prot"/>
</dbReference>
<dbReference type="GeneID" id="8442471"/>
<dbReference type="AlphaFoldDB" id="C4JWJ0"/>
<evidence type="ECO:0000313" key="5">
    <source>
        <dbReference type="EMBL" id="EEP82067.1"/>
    </source>
</evidence>
<dbReference type="InterPro" id="IPR035979">
    <property type="entry name" value="RBD_domain_sf"/>
</dbReference>
<sequence>MDPVSDSSPKTSRKRKLDPEIEVDLTAPEPPSKKALRKAKKKPGAVSTEDSKRTTPEPKAKESGSEQSKKRTTFEIWIGNLPFTATQDDLRKFFTTQGTFTPDEITRLHLPSSGEKNNGRQVLNKGFAYVGFSTSEAVQRAVALSEKLLSGRAVLIKDANDYSGRPEKSDAVEKPSNKTPSRKIFVGNLAFDITKEMLEEHYQPCGSISHVHIATFQDSGKCKGYGWVEFEELDSAVAAIRGFVKVPEDEEADASASDGQPKKRKEKKVWVNRLLGRTLRMEFAEDSTTRYNKRFGKEGSKREDGSKDKRQNDEAAPIEEVSTERSSSRKTEARTRPKTKAKGSSTGRYSEETVQRLSGTIVESQGKKTTFD</sequence>
<protein>
    <recommendedName>
        <fullName evidence="4">RRM domain-containing protein</fullName>
    </recommendedName>
</protein>
<dbReference type="GO" id="GO:0030684">
    <property type="term" value="C:preribosome"/>
    <property type="evidence" value="ECO:0007669"/>
    <property type="project" value="EnsemblFungi"/>
</dbReference>
<feature type="compositionally biased region" description="Basic and acidic residues" evidence="3">
    <location>
        <begin position="322"/>
        <end position="335"/>
    </location>
</feature>
<dbReference type="GO" id="GO:0005730">
    <property type="term" value="C:nucleolus"/>
    <property type="evidence" value="ECO:0007669"/>
    <property type="project" value="EnsemblFungi"/>
</dbReference>
<dbReference type="KEGG" id="ure:UREG_06932"/>
<evidence type="ECO:0000259" key="4">
    <source>
        <dbReference type="PROSITE" id="PS50102"/>
    </source>
</evidence>
<keyword evidence="6" id="KW-1185">Reference proteome</keyword>
<feature type="region of interest" description="Disordered" evidence="3">
    <location>
        <begin position="1"/>
        <end position="71"/>
    </location>
</feature>
<keyword evidence="1 2" id="KW-0694">RNA-binding</keyword>
<dbReference type="VEuPathDB" id="FungiDB:UREG_06932"/>
<dbReference type="PROSITE" id="PS50102">
    <property type="entry name" value="RRM"/>
    <property type="match status" value="2"/>
</dbReference>
<dbReference type="PANTHER" id="PTHR48025">
    <property type="entry name" value="OS02G0815200 PROTEIN"/>
    <property type="match status" value="1"/>
</dbReference>
<dbReference type="InterPro" id="IPR000504">
    <property type="entry name" value="RRM_dom"/>
</dbReference>
<dbReference type="GO" id="GO:0003729">
    <property type="term" value="F:mRNA binding"/>
    <property type="evidence" value="ECO:0007669"/>
    <property type="project" value="TreeGrafter"/>
</dbReference>
<name>C4JWJ0_UNCRE</name>
<dbReference type="PANTHER" id="PTHR48025:SF1">
    <property type="entry name" value="RRM DOMAIN-CONTAINING PROTEIN"/>
    <property type="match status" value="1"/>
</dbReference>